<keyword evidence="1" id="KW-0175">Coiled coil</keyword>
<proteinExistence type="predicted"/>
<dbReference type="EMBL" id="RQZA01000013">
    <property type="protein sequence ID" value="RRD29639.1"/>
    <property type="molecule type" value="Genomic_DNA"/>
</dbReference>
<dbReference type="AlphaFoldDB" id="A0A3P1V674"/>
<evidence type="ECO:0000256" key="1">
    <source>
        <dbReference type="SAM" id="Coils"/>
    </source>
</evidence>
<comment type="caution">
    <text evidence="2">The sequence shown here is derived from an EMBL/GenBank/DDBJ whole genome shotgun (WGS) entry which is preliminary data.</text>
</comment>
<feature type="coiled-coil region" evidence="1">
    <location>
        <begin position="41"/>
        <end position="68"/>
    </location>
</feature>
<dbReference type="RefSeq" id="WP_124777932.1">
    <property type="nucleotide sequence ID" value="NZ_RQZA01000013.1"/>
</dbReference>
<accession>A0A3P1V674</accession>
<protein>
    <submittedName>
        <fullName evidence="2">Uncharacterized protein</fullName>
    </submittedName>
</protein>
<reference evidence="2 3" key="1">
    <citation type="submission" date="2018-11" db="EMBL/GenBank/DDBJ databases">
        <title>Genomes From Bacteria Associated with the Canine Oral Cavity: a Test Case for Automated Genome-Based Taxonomic Assignment.</title>
        <authorList>
            <person name="Coil D.A."/>
            <person name="Jospin G."/>
            <person name="Darling A.E."/>
            <person name="Wallis C."/>
            <person name="Davis I.J."/>
            <person name="Harris S."/>
            <person name="Eisen J.A."/>
            <person name="Holcombe L.J."/>
            <person name="O'Flynn C."/>
        </authorList>
    </citation>
    <scope>NUCLEOTIDE SEQUENCE [LARGE SCALE GENOMIC DNA]</scope>
    <source>
        <strain evidence="2 3">OH4621_COT-116</strain>
    </source>
</reference>
<keyword evidence="3" id="KW-1185">Reference proteome</keyword>
<evidence type="ECO:0000313" key="2">
    <source>
        <dbReference type="EMBL" id="RRD29639.1"/>
    </source>
</evidence>
<organism evidence="2 3">
    <name type="scientific">Streptococcus minor</name>
    <dbReference type="NCBI Taxonomy" id="229549"/>
    <lineage>
        <taxon>Bacteria</taxon>
        <taxon>Bacillati</taxon>
        <taxon>Bacillota</taxon>
        <taxon>Bacilli</taxon>
        <taxon>Lactobacillales</taxon>
        <taxon>Streptococcaceae</taxon>
        <taxon>Streptococcus</taxon>
    </lineage>
</organism>
<name>A0A3P1V674_9STRE</name>
<evidence type="ECO:0000313" key="3">
    <source>
        <dbReference type="Proteomes" id="UP000281771"/>
    </source>
</evidence>
<dbReference type="Proteomes" id="UP000281771">
    <property type="component" value="Unassembled WGS sequence"/>
</dbReference>
<sequence>MNETIYAAMIQDIAIQNANLLVEKSEFKARLTDSLDQLNHFKAVLASNEALKELFEEAEQNYLNKQREEL</sequence>
<gene>
    <name evidence="2" type="ORF">EII38_09385</name>
</gene>